<evidence type="ECO:0000256" key="1">
    <source>
        <dbReference type="ARBA" id="ARBA00022737"/>
    </source>
</evidence>
<comment type="caution">
    <text evidence="3">The sequence shown here is derived from an EMBL/GenBank/DDBJ whole genome shotgun (WGS) entry which is preliminary data.</text>
</comment>
<dbReference type="Proteomes" id="UP000196317">
    <property type="component" value="Unassembled WGS sequence"/>
</dbReference>
<dbReference type="EMBL" id="NDYN01000001">
    <property type="protein sequence ID" value="OUT08951.1"/>
    <property type="molecule type" value="Genomic_DNA"/>
</dbReference>
<dbReference type="InterPro" id="IPR051210">
    <property type="entry name" value="Ub_ligase/GEF_domain"/>
</dbReference>
<dbReference type="InterPro" id="IPR000408">
    <property type="entry name" value="Reg_chr_condens"/>
</dbReference>
<gene>
    <name evidence="3" type="ORF">B9N65_01020</name>
    <name evidence="2" type="ORF">B9N65_09905</name>
</gene>
<dbReference type="PROSITE" id="PS50012">
    <property type="entry name" value="RCC1_3"/>
    <property type="match status" value="1"/>
</dbReference>
<dbReference type="RefSeq" id="WP_087582448.1">
    <property type="nucleotide sequence ID" value="NZ_NDYN01000001.1"/>
</dbReference>
<dbReference type="InterPro" id="IPR009091">
    <property type="entry name" value="RCC1/BLIP-II"/>
</dbReference>
<sequence>MAESKITVARVKDKVGGREAEVSKLLYSDNGNIKTIGGDSAITVGSAKTLNGETKEQLLKNVNASTIGGKSLSQIQSRGKFGPIKLLPDNLYASFYINMVVTENEELLFCGANNSDHNTFSAGNMPSWINIPHPLQGKSKVKQLITNYLHTFLLYENGDLYGRGYNGYNTLGIGNTANQYDWVKITDNVKKVCPGKPGYYGGRSNTGIIKNDGSVWFWGENAYGHAGMGNTTALTVPTKLALTFLDAGDSVKDLILNDSYYTSAYIITEKGKLYSCGWNDNGQLGLNDKTNRNTFTQVTALQDKKVVSLTASMSYNSSSSQYFYKVVVASCSDNTHYVWGNSNSTIPAFRNPLPTKVEDSMFPSGYKQVNDPIVRMEVCGIGSFYALTRSGRLFACGYSSATGQLGVNATTDVVTFKEVVFADSTTSYKVKQFWGTYHSVQPQYGQIYAIVEIDNVRYLYAAGYNGYGQLGLNHTNAANSLTRVPFNTSDIDNIKQVYVQGYENLNNPMILLNDGRVYTCGYNANGTCGLNHVITPITRFVQTL</sequence>
<keyword evidence="1" id="KW-0677">Repeat</keyword>
<dbReference type="PANTHER" id="PTHR22870">
    <property type="entry name" value="REGULATOR OF CHROMOSOME CONDENSATION"/>
    <property type="match status" value="1"/>
</dbReference>
<protein>
    <submittedName>
        <fullName evidence="3">Uncharacterized protein</fullName>
    </submittedName>
</protein>
<accession>A0A1Y5MK21</accession>
<evidence type="ECO:0000313" key="4">
    <source>
        <dbReference type="Proteomes" id="UP000196317"/>
    </source>
</evidence>
<evidence type="ECO:0000313" key="3">
    <source>
        <dbReference type="EMBL" id="OUT08951.1"/>
    </source>
</evidence>
<dbReference type="SUPFAM" id="SSF50985">
    <property type="entry name" value="RCC1/BLIP-II"/>
    <property type="match status" value="1"/>
</dbReference>
<dbReference type="Pfam" id="PF00415">
    <property type="entry name" value="RCC1"/>
    <property type="match status" value="1"/>
</dbReference>
<name>A0A1Y5MK21_9BACT</name>
<evidence type="ECO:0000313" key="2">
    <source>
        <dbReference type="EMBL" id="OUT06885.1"/>
    </source>
</evidence>
<dbReference type="EMBL" id="NDYN01000010">
    <property type="protein sequence ID" value="OUT06885.1"/>
    <property type="molecule type" value="Genomic_DNA"/>
</dbReference>
<dbReference type="PANTHER" id="PTHR22870:SF388">
    <property type="entry name" value="CLARET, ISOFORM A"/>
    <property type="match status" value="1"/>
</dbReference>
<proteinExistence type="predicted"/>
<organism evidence="3 4">
    <name type="scientific">Campylobacter concisus</name>
    <dbReference type="NCBI Taxonomy" id="199"/>
    <lineage>
        <taxon>Bacteria</taxon>
        <taxon>Pseudomonadati</taxon>
        <taxon>Campylobacterota</taxon>
        <taxon>Epsilonproteobacteria</taxon>
        <taxon>Campylobacterales</taxon>
        <taxon>Campylobacteraceae</taxon>
        <taxon>Campylobacter</taxon>
    </lineage>
</organism>
<reference evidence="3 4" key="1">
    <citation type="submission" date="2017-04" db="EMBL/GenBank/DDBJ databases">
        <title>Complete genome of Campylobacter concisus ATCC 33237T and draft genomes for an additional eight well characterized C. concisus strains.</title>
        <authorList>
            <person name="Cornelius A.J."/>
            <person name="Miller W.G."/>
            <person name="Lastovica A.J."/>
            <person name="On S.L."/>
            <person name="French N.P."/>
            <person name="Vandenberg O."/>
            <person name="Biggs P.J."/>
        </authorList>
    </citation>
    <scope>NUCLEOTIDE SEQUENCE [LARGE SCALE GENOMIC DNA]</scope>
    <source>
        <strain evidence="3 4">CCUG 19995</strain>
    </source>
</reference>
<dbReference type="Gene3D" id="2.130.10.30">
    <property type="entry name" value="Regulator of chromosome condensation 1/beta-lactamase-inhibitor protein II"/>
    <property type="match status" value="2"/>
</dbReference>
<dbReference type="AlphaFoldDB" id="A0A1Y5MK21"/>